<dbReference type="EMBL" id="CP015118">
    <property type="protein sequence ID" value="ARN19396.1"/>
    <property type="molecule type" value="Genomic_DNA"/>
</dbReference>
<dbReference type="KEGG" id="rgu:A4W93_05415"/>
<reference evidence="1 2" key="1">
    <citation type="submission" date="2016-04" db="EMBL/GenBank/DDBJ databases">
        <title>Complete genome sequence of natural rubber-degrading, novel Gram-negative bacterium, Rhizobacter gummiphilus strain NS21.</title>
        <authorList>
            <person name="Tabata M."/>
            <person name="Kasai D."/>
            <person name="Fukuda M."/>
        </authorList>
    </citation>
    <scope>NUCLEOTIDE SEQUENCE [LARGE SCALE GENOMIC DNA]</scope>
    <source>
        <strain evidence="1 2">NS21</strain>
    </source>
</reference>
<accession>A0A1W6L5B1</accession>
<gene>
    <name evidence="1" type="ORF">A4W93_05415</name>
</gene>
<proteinExistence type="predicted"/>
<organism evidence="1 2">
    <name type="scientific">Piscinibacter gummiphilus</name>
    <dbReference type="NCBI Taxonomy" id="946333"/>
    <lineage>
        <taxon>Bacteria</taxon>
        <taxon>Pseudomonadati</taxon>
        <taxon>Pseudomonadota</taxon>
        <taxon>Betaproteobacteria</taxon>
        <taxon>Burkholderiales</taxon>
        <taxon>Sphaerotilaceae</taxon>
        <taxon>Piscinibacter</taxon>
    </lineage>
</organism>
<name>A0A1W6L5B1_9BURK</name>
<dbReference type="Proteomes" id="UP000193427">
    <property type="component" value="Chromosome"/>
</dbReference>
<dbReference type="STRING" id="946333.A4W93_05415"/>
<protein>
    <submittedName>
        <fullName evidence="1">Uncharacterized protein</fullName>
    </submittedName>
</protein>
<keyword evidence="2" id="KW-1185">Reference proteome</keyword>
<dbReference type="AlphaFoldDB" id="A0A1W6L5B1"/>
<evidence type="ECO:0000313" key="2">
    <source>
        <dbReference type="Proteomes" id="UP000193427"/>
    </source>
</evidence>
<evidence type="ECO:0000313" key="1">
    <source>
        <dbReference type="EMBL" id="ARN19396.1"/>
    </source>
</evidence>
<sequence>MVVCLAAVLAACGGGDDAGDGGDTGNGGTGSRVHRYVELATASTAANFQAQLNVQGALGYRYVGLPGYGGASRSLFVNDASVAYTYEVLVSPTTATAFVAQVTAQGVRGFRLASYDDRGVVYRKVTNSTETFTYEAVDSVPHGGLPSGTYVATVNARGAAGWRLHSELVMGGVYFDLYEKSSTPATYAVRVEEVAATESSQMARFDVNGQAGYRMRGIHVFADGNLWVFEASTTAANAKATFRYFAYPLVTSAAELVTQANTQGASGRGLEGQLNLPGGVARDLYFLATDCSGVLCDVRGPSGQ</sequence>